<gene>
    <name evidence="1" type="ORF">H9Q81_09000</name>
</gene>
<accession>A0A7G9GW60</accession>
<proteinExistence type="predicted"/>
<dbReference type="Proteomes" id="UP000515913">
    <property type="component" value="Chromosome"/>
</dbReference>
<dbReference type="RefSeq" id="WP_176837689.1">
    <property type="nucleotide sequence ID" value="NZ_CP060637.1"/>
</dbReference>
<evidence type="ECO:0000313" key="1">
    <source>
        <dbReference type="EMBL" id="QNM15042.1"/>
    </source>
</evidence>
<dbReference type="AlphaFoldDB" id="A0A7G9GW60"/>
<name>A0A7G9GW60_9FUSO</name>
<reference evidence="1 2" key="1">
    <citation type="submission" date="2020-08" db="EMBL/GenBank/DDBJ databases">
        <authorList>
            <person name="Liu C."/>
            <person name="Sun Q."/>
        </authorList>
    </citation>
    <scope>NUCLEOTIDE SEQUENCE [LARGE SCALE GENOMIC DNA]</scope>
    <source>
        <strain evidence="1 2">NSJ-57</strain>
    </source>
</reference>
<protein>
    <submittedName>
        <fullName evidence="1">Uncharacterized protein</fullName>
    </submittedName>
</protein>
<dbReference type="EMBL" id="CP060637">
    <property type="protein sequence ID" value="QNM15042.1"/>
    <property type="molecule type" value="Genomic_DNA"/>
</dbReference>
<evidence type="ECO:0000313" key="2">
    <source>
        <dbReference type="Proteomes" id="UP000515913"/>
    </source>
</evidence>
<organism evidence="1 2">
    <name type="scientific">Fusobacterium hominis</name>
    <dbReference type="NCBI Taxonomy" id="2764326"/>
    <lineage>
        <taxon>Bacteria</taxon>
        <taxon>Fusobacteriati</taxon>
        <taxon>Fusobacteriota</taxon>
        <taxon>Fusobacteriia</taxon>
        <taxon>Fusobacteriales</taxon>
        <taxon>Fusobacteriaceae</taxon>
        <taxon>Fusobacterium</taxon>
    </lineage>
</organism>
<sequence length="145" mass="16835">MKKLYFIAIFYLCQIFAYGEIKIKIFEPIRFDEIVNEEIGRNISVGTGVIEITTDNLEEDSGKKLVFNFPEKGAMTNKKKWINIEEYRLETKDREVIIKAKIQHVKIYAILDKKKIDSGEEPNIIEGEYIGVIPVVISQYGRVMK</sequence>
<keyword evidence="2" id="KW-1185">Reference proteome</keyword>
<dbReference type="KEGG" id="fho:H9Q81_09000"/>